<protein>
    <recommendedName>
        <fullName evidence="3">Carboxylic ester hydrolase</fullName>
        <ecNumber evidence="3">3.1.1.-</ecNumber>
    </recommendedName>
</protein>
<sequence length="63" mass="6990">YRLGVYGFLNSKEFDGHDAVQNAGLLDQRLAREWIQRHKSAFGGDPSKVTIWGGSAGGRLQTR</sequence>
<evidence type="ECO:0000256" key="1">
    <source>
        <dbReference type="ARBA" id="ARBA00005964"/>
    </source>
</evidence>
<dbReference type="Gene3D" id="3.40.50.1820">
    <property type="entry name" value="alpha/beta hydrolase"/>
    <property type="match status" value="1"/>
</dbReference>
<proteinExistence type="inferred from homology"/>
<dbReference type="Pfam" id="PF00135">
    <property type="entry name" value="COesterase"/>
    <property type="match status" value="1"/>
</dbReference>
<dbReference type="InterPro" id="IPR029058">
    <property type="entry name" value="AB_hydrolase_fold"/>
</dbReference>
<dbReference type="InterPro" id="IPR002018">
    <property type="entry name" value="CarbesteraseB"/>
</dbReference>
<dbReference type="InterPro" id="IPR019826">
    <property type="entry name" value="Carboxylesterase_B_AS"/>
</dbReference>
<dbReference type="PANTHER" id="PTHR43142:SF1">
    <property type="entry name" value="CARBOXYLIC ESTER HYDROLASE"/>
    <property type="match status" value="1"/>
</dbReference>
<dbReference type="SUPFAM" id="SSF53474">
    <property type="entry name" value="alpha/beta-Hydrolases"/>
    <property type="match status" value="1"/>
</dbReference>
<organism evidence="5 6">
    <name type="scientific">Hypocrea virens (strain Gv29-8 / FGSC 10586)</name>
    <name type="common">Gliocladium virens</name>
    <name type="synonym">Trichoderma virens</name>
    <dbReference type="NCBI Taxonomy" id="413071"/>
    <lineage>
        <taxon>Eukaryota</taxon>
        <taxon>Fungi</taxon>
        <taxon>Dikarya</taxon>
        <taxon>Ascomycota</taxon>
        <taxon>Pezizomycotina</taxon>
        <taxon>Sordariomycetes</taxon>
        <taxon>Hypocreomycetidae</taxon>
        <taxon>Hypocreales</taxon>
        <taxon>Hypocreaceae</taxon>
        <taxon>Trichoderma</taxon>
    </lineage>
</organism>
<dbReference type="eggNOG" id="KOG1516">
    <property type="taxonomic scope" value="Eukaryota"/>
</dbReference>
<dbReference type="GO" id="GO:0016787">
    <property type="term" value="F:hydrolase activity"/>
    <property type="evidence" value="ECO:0007669"/>
    <property type="project" value="UniProtKB-KW"/>
</dbReference>
<evidence type="ECO:0000259" key="4">
    <source>
        <dbReference type="Pfam" id="PF00135"/>
    </source>
</evidence>
<evidence type="ECO:0000313" key="5">
    <source>
        <dbReference type="EMBL" id="EHK21846.1"/>
    </source>
</evidence>
<dbReference type="InParanoid" id="G9MUP9"/>
<dbReference type="STRING" id="413071.G9MUP9"/>
<dbReference type="VEuPathDB" id="FungiDB:TRIVIDRAFT_151697"/>
<evidence type="ECO:0000256" key="2">
    <source>
        <dbReference type="ARBA" id="ARBA00022801"/>
    </source>
</evidence>
<comment type="similarity">
    <text evidence="1 3">Belongs to the type-B carboxylesterase/lipase family.</text>
</comment>
<dbReference type="RefSeq" id="XP_013956039.1">
    <property type="nucleotide sequence ID" value="XM_014100564.1"/>
</dbReference>
<evidence type="ECO:0000313" key="6">
    <source>
        <dbReference type="Proteomes" id="UP000007115"/>
    </source>
</evidence>
<keyword evidence="2 3" id="KW-0378">Hydrolase</keyword>
<dbReference type="PROSITE" id="PS00122">
    <property type="entry name" value="CARBOXYLESTERASE_B_1"/>
    <property type="match status" value="1"/>
</dbReference>
<dbReference type="AlphaFoldDB" id="G9MUP9"/>
<comment type="caution">
    <text evidence="5">The sequence shown here is derived from an EMBL/GenBank/DDBJ whole genome shotgun (WGS) entry which is preliminary data.</text>
</comment>
<dbReference type="GeneID" id="25788152"/>
<dbReference type="EC" id="3.1.1.-" evidence="3"/>
<dbReference type="EMBL" id="ABDF02000060">
    <property type="protein sequence ID" value="EHK21846.1"/>
    <property type="molecule type" value="Genomic_DNA"/>
</dbReference>
<dbReference type="OrthoDB" id="408631at2759"/>
<feature type="non-terminal residue" evidence="5">
    <location>
        <position position="1"/>
    </location>
</feature>
<evidence type="ECO:0000256" key="3">
    <source>
        <dbReference type="RuleBase" id="RU361235"/>
    </source>
</evidence>
<dbReference type="Proteomes" id="UP000007115">
    <property type="component" value="Unassembled WGS sequence"/>
</dbReference>
<accession>G9MUP9</accession>
<feature type="domain" description="Carboxylesterase type B" evidence="4">
    <location>
        <begin position="1"/>
        <end position="59"/>
    </location>
</feature>
<name>G9MUP9_HYPVG</name>
<reference evidence="5 6" key="1">
    <citation type="journal article" date="2011" name="Genome Biol.">
        <title>Comparative genome sequence analysis underscores mycoparasitism as the ancestral life style of Trichoderma.</title>
        <authorList>
            <person name="Kubicek C.P."/>
            <person name="Herrera-Estrella A."/>
            <person name="Seidl-Seiboth V."/>
            <person name="Martinez D.A."/>
            <person name="Druzhinina I.S."/>
            <person name="Thon M."/>
            <person name="Zeilinger S."/>
            <person name="Casas-Flores S."/>
            <person name="Horwitz B.A."/>
            <person name="Mukherjee P.K."/>
            <person name="Mukherjee M."/>
            <person name="Kredics L."/>
            <person name="Alcaraz L.D."/>
            <person name="Aerts A."/>
            <person name="Antal Z."/>
            <person name="Atanasova L."/>
            <person name="Cervantes-Badillo M.G."/>
            <person name="Challacombe J."/>
            <person name="Chertkov O."/>
            <person name="McCluskey K."/>
            <person name="Coulpier F."/>
            <person name="Deshpande N."/>
            <person name="von Doehren H."/>
            <person name="Ebbole D.J."/>
            <person name="Esquivel-Naranjo E.U."/>
            <person name="Fekete E."/>
            <person name="Flipphi M."/>
            <person name="Glaser F."/>
            <person name="Gomez-Rodriguez E.Y."/>
            <person name="Gruber S."/>
            <person name="Han C."/>
            <person name="Henrissat B."/>
            <person name="Hermosa R."/>
            <person name="Hernandez-Onate M."/>
            <person name="Karaffa L."/>
            <person name="Kosti I."/>
            <person name="Le Crom S."/>
            <person name="Lindquist E."/>
            <person name="Lucas S."/>
            <person name="Luebeck M."/>
            <person name="Luebeck P.S."/>
            <person name="Margeot A."/>
            <person name="Metz B."/>
            <person name="Misra M."/>
            <person name="Nevalainen H."/>
            <person name="Omann M."/>
            <person name="Packer N."/>
            <person name="Perrone G."/>
            <person name="Uresti-Rivera E.E."/>
            <person name="Salamov A."/>
            <person name="Schmoll M."/>
            <person name="Seiboth B."/>
            <person name="Shapiro H."/>
            <person name="Sukno S."/>
            <person name="Tamayo-Ramos J.A."/>
            <person name="Tisch D."/>
            <person name="Wiest A."/>
            <person name="Wilkinson H.H."/>
            <person name="Zhang M."/>
            <person name="Coutinho P.M."/>
            <person name="Kenerley C.M."/>
            <person name="Monte E."/>
            <person name="Baker S.E."/>
            <person name="Grigoriev I.V."/>
        </authorList>
    </citation>
    <scope>NUCLEOTIDE SEQUENCE [LARGE SCALE GENOMIC DNA]</scope>
    <source>
        <strain evidence="6">Gv29-8 / FGSC 10586</strain>
    </source>
</reference>
<gene>
    <name evidence="5" type="ORF">TRIVIDRAFT_151697</name>
</gene>
<keyword evidence="6" id="KW-1185">Reference proteome</keyword>
<dbReference type="HOGENOM" id="CLU_006586_12_6_1"/>
<dbReference type="PANTHER" id="PTHR43142">
    <property type="entry name" value="CARBOXYLIC ESTER HYDROLASE"/>
    <property type="match status" value="1"/>
</dbReference>